<name>A0A8H7XZM2_PSICU</name>
<dbReference type="EMBL" id="JAFIQS010000006">
    <property type="protein sequence ID" value="KAG5168495.1"/>
    <property type="molecule type" value="Genomic_DNA"/>
</dbReference>
<sequence length="573" mass="64821">MSRQRFLVSLRDQKGPITSLAFSPSGKYLASGGISQLTIWDLEKRRVLETSPQSYYERSEISTICWVTRTKEGFDILSYGNAKGFLVFLIHRPSQDRFDVLHAARVALGGEITCIAVKAESSNVEISRIALGTRDKCIMVFTFNPTTKELVPIHSITYGDGQGTIPKAMAFDNNTRADLYVFGLYDGGLYRYDGKDMSEISKHQLGSQIGNAVIDIERKICVIDNVRNGFSVYQVDSGSFVRDLTTRDAKHTFPKQVALGNDSGLVIGGSDHGLIYIFERDTGKCLKAFKHGRTRGVETIASHDNNDGTITIASASSSVSVNDQQALHIWQWNTNKTDYRGWSLKEVFEFFWKLTLIFLLAYGIRLLHISVSSGKELMYPSLRQNDGNTGEGHAQGTVKPSFVANTGGTADRAYMKDGDEYSEKLDDSEYESCQPQRTRHTRAERSVRDRNEQLEEDRNEKGNGHRFKEGQRSRKAASRVWNEEQDTDDANEDDDIELPEGRRQAIVNKDKAVGKSDNEETRNTNIPRKHMKKKSKKLEHPIRDEDFYESKDRRSGVAENIEKYTKDLMIRED</sequence>
<dbReference type="InterPro" id="IPR036322">
    <property type="entry name" value="WD40_repeat_dom_sf"/>
</dbReference>
<feature type="compositionally biased region" description="Basic and acidic residues" evidence="3">
    <location>
        <begin position="441"/>
        <end position="472"/>
    </location>
</feature>
<gene>
    <name evidence="4" type="ORF">JR316_007095</name>
</gene>
<feature type="compositionally biased region" description="Basic and acidic residues" evidence="3">
    <location>
        <begin position="538"/>
        <end position="557"/>
    </location>
</feature>
<dbReference type="SUPFAM" id="SSF50978">
    <property type="entry name" value="WD40 repeat-like"/>
    <property type="match status" value="1"/>
</dbReference>
<feature type="compositionally biased region" description="Basic residues" evidence="3">
    <location>
        <begin position="527"/>
        <end position="537"/>
    </location>
</feature>
<evidence type="ECO:0000256" key="2">
    <source>
        <dbReference type="ARBA" id="ARBA00022737"/>
    </source>
</evidence>
<dbReference type="AlphaFoldDB" id="A0A8H7XZM2"/>
<evidence type="ECO:0000313" key="4">
    <source>
        <dbReference type="EMBL" id="KAG5168495.1"/>
    </source>
</evidence>
<organism evidence="4">
    <name type="scientific">Psilocybe cubensis</name>
    <name type="common">Psychedelic mushroom</name>
    <name type="synonym">Stropharia cubensis</name>
    <dbReference type="NCBI Taxonomy" id="181762"/>
    <lineage>
        <taxon>Eukaryota</taxon>
        <taxon>Fungi</taxon>
        <taxon>Dikarya</taxon>
        <taxon>Basidiomycota</taxon>
        <taxon>Agaricomycotina</taxon>
        <taxon>Agaricomycetes</taxon>
        <taxon>Agaricomycetidae</taxon>
        <taxon>Agaricales</taxon>
        <taxon>Agaricineae</taxon>
        <taxon>Strophariaceae</taxon>
        <taxon>Psilocybe</taxon>
    </lineage>
</organism>
<feature type="compositionally biased region" description="Basic and acidic residues" evidence="3">
    <location>
        <begin position="499"/>
        <end position="522"/>
    </location>
</feature>
<dbReference type="InterPro" id="IPR001680">
    <property type="entry name" value="WD40_rpt"/>
</dbReference>
<dbReference type="OrthoDB" id="2654453at2759"/>
<evidence type="ECO:0000256" key="3">
    <source>
        <dbReference type="SAM" id="MobiDB-lite"/>
    </source>
</evidence>
<proteinExistence type="predicted"/>
<feature type="compositionally biased region" description="Acidic residues" evidence="3">
    <location>
        <begin position="483"/>
        <end position="498"/>
    </location>
</feature>
<feature type="region of interest" description="Disordered" evidence="3">
    <location>
        <begin position="382"/>
        <end position="557"/>
    </location>
</feature>
<comment type="caution">
    <text evidence="4">The sequence shown here is derived from an EMBL/GenBank/DDBJ whole genome shotgun (WGS) entry which is preliminary data.</text>
</comment>
<keyword evidence="1" id="KW-0853">WD repeat</keyword>
<keyword evidence="2" id="KW-0677">Repeat</keyword>
<dbReference type="InterPro" id="IPR050349">
    <property type="entry name" value="WD_LIS1/nudF_dynein_reg"/>
</dbReference>
<feature type="compositionally biased region" description="Basic and acidic residues" evidence="3">
    <location>
        <begin position="413"/>
        <end position="427"/>
    </location>
</feature>
<dbReference type="Gene3D" id="2.130.10.10">
    <property type="entry name" value="YVTN repeat-like/Quinoprotein amine dehydrogenase"/>
    <property type="match status" value="2"/>
</dbReference>
<accession>A0A8H7XZM2</accession>
<dbReference type="PANTHER" id="PTHR44129">
    <property type="entry name" value="WD REPEAT-CONTAINING PROTEIN POP1"/>
    <property type="match status" value="1"/>
</dbReference>
<dbReference type="SMART" id="SM00320">
    <property type="entry name" value="WD40"/>
    <property type="match status" value="2"/>
</dbReference>
<reference evidence="4" key="1">
    <citation type="submission" date="2021-02" db="EMBL/GenBank/DDBJ databases">
        <title>Psilocybe cubensis genome.</title>
        <authorList>
            <person name="Mckernan K.J."/>
            <person name="Crawford S."/>
            <person name="Trippe A."/>
            <person name="Kane L.T."/>
            <person name="Mclaughlin S."/>
        </authorList>
    </citation>
    <scope>NUCLEOTIDE SEQUENCE [LARGE SCALE GENOMIC DNA]</scope>
    <source>
        <strain evidence="4">MGC-MH-2018</strain>
    </source>
</reference>
<dbReference type="InterPro" id="IPR015943">
    <property type="entry name" value="WD40/YVTN_repeat-like_dom_sf"/>
</dbReference>
<protein>
    <submittedName>
        <fullName evidence="4">Uncharacterized protein</fullName>
    </submittedName>
</protein>
<evidence type="ECO:0000256" key="1">
    <source>
        <dbReference type="ARBA" id="ARBA00022574"/>
    </source>
</evidence>
<dbReference type="Pfam" id="PF00400">
    <property type="entry name" value="WD40"/>
    <property type="match status" value="1"/>
</dbReference>